<dbReference type="InterPro" id="IPR024079">
    <property type="entry name" value="MetalloPept_cat_dom_sf"/>
</dbReference>
<organism evidence="2 3">
    <name type="scientific">Dactylosporangium maewongense</name>
    <dbReference type="NCBI Taxonomy" id="634393"/>
    <lineage>
        <taxon>Bacteria</taxon>
        <taxon>Bacillati</taxon>
        <taxon>Actinomycetota</taxon>
        <taxon>Actinomycetes</taxon>
        <taxon>Micromonosporales</taxon>
        <taxon>Micromonosporaceae</taxon>
        <taxon>Dactylosporangium</taxon>
    </lineage>
</organism>
<protein>
    <submittedName>
        <fullName evidence="2">Uncharacterized protein</fullName>
    </submittedName>
</protein>
<sequence>MLSDFYIPGGYSAKHTDIVYFDRESTNPGAVERAKLEAIGQLPAAAVIDLIGFASDDEYHDKPDERAALIEGRLSNVELALEEVAGWWGEVHKKIEPANNAPDVDSRRLRRVTVSVRTGKQQPATELAPPHRKAPASIGKARATAYTYAAKTALALQKAGHDDLIAALARQFFGDDVDLRDLAERMRRLATFIYSLAEWTPDADEPPAPHFRYMAYGASRKAATGGHDEHAQITFGPQYVKASERQQTYTFLHESSHAALHTKDVSYTARRRFFLLDGRDALRNADSVALFVMLAMDPGFSERTFAPQDGYTGLTQQQTGIAKRTIADVETWLGLAAHHVDHLYRRVWQRLLNRGAVVIDENVRAAVAKAFPGALQDTLARPDDIVLTGIHWRLKEIRGLMDRSLQVVTADNPAALNPGVLVLPPLFFNLNPMDRREVLINQMAAQVPAIPSYHAPSYAHLVVLLGELKQF</sequence>
<name>A0ABP4M7V0_9ACTN</name>
<dbReference type="Proteomes" id="UP001501470">
    <property type="component" value="Unassembled WGS sequence"/>
</dbReference>
<keyword evidence="3" id="KW-1185">Reference proteome</keyword>
<evidence type="ECO:0000313" key="3">
    <source>
        <dbReference type="Proteomes" id="UP001501470"/>
    </source>
</evidence>
<feature type="region of interest" description="Disordered" evidence="1">
    <location>
        <begin position="116"/>
        <end position="136"/>
    </location>
</feature>
<evidence type="ECO:0000256" key="1">
    <source>
        <dbReference type="SAM" id="MobiDB-lite"/>
    </source>
</evidence>
<dbReference type="Gene3D" id="3.40.390.10">
    <property type="entry name" value="Collagenase (Catalytic Domain)"/>
    <property type="match status" value="1"/>
</dbReference>
<evidence type="ECO:0000313" key="2">
    <source>
        <dbReference type="EMBL" id="GAA1539436.1"/>
    </source>
</evidence>
<dbReference type="EMBL" id="BAAAQD010000015">
    <property type="protein sequence ID" value="GAA1539436.1"/>
    <property type="molecule type" value="Genomic_DNA"/>
</dbReference>
<dbReference type="RefSeq" id="WP_344506500.1">
    <property type="nucleotide sequence ID" value="NZ_BAAAQD010000015.1"/>
</dbReference>
<accession>A0ABP4M7V0</accession>
<gene>
    <name evidence="2" type="ORF">GCM10009827_068390</name>
</gene>
<comment type="caution">
    <text evidence="2">The sequence shown here is derived from an EMBL/GenBank/DDBJ whole genome shotgun (WGS) entry which is preliminary data.</text>
</comment>
<reference evidence="3" key="1">
    <citation type="journal article" date="2019" name="Int. J. Syst. Evol. Microbiol.">
        <title>The Global Catalogue of Microorganisms (GCM) 10K type strain sequencing project: providing services to taxonomists for standard genome sequencing and annotation.</title>
        <authorList>
            <consortium name="The Broad Institute Genomics Platform"/>
            <consortium name="The Broad Institute Genome Sequencing Center for Infectious Disease"/>
            <person name="Wu L."/>
            <person name="Ma J."/>
        </authorList>
    </citation>
    <scope>NUCLEOTIDE SEQUENCE [LARGE SCALE GENOMIC DNA]</scope>
    <source>
        <strain evidence="3">JCM 15933</strain>
    </source>
</reference>
<proteinExistence type="predicted"/>